<organism evidence="6 7">
    <name type="scientific">Halorubellus litoreus</name>
    <dbReference type="NCBI Taxonomy" id="755308"/>
    <lineage>
        <taxon>Archaea</taxon>
        <taxon>Methanobacteriati</taxon>
        <taxon>Methanobacteriota</taxon>
        <taxon>Stenosarchaea group</taxon>
        <taxon>Halobacteria</taxon>
        <taxon>Halobacteriales</taxon>
        <taxon>Halorubellaceae</taxon>
        <taxon>Halorubellus</taxon>
    </lineage>
</organism>
<dbReference type="PRINTS" id="PR00990">
    <property type="entry name" value="RIBOKINASE"/>
</dbReference>
<dbReference type="PANTHER" id="PTHR10584">
    <property type="entry name" value="SUGAR KINASE"/>
    <property type="match status" value="1"/>
</dbReference>
<keyword evidence="2 4" id="KW-0808">Transferase</keyword>
<dbReference type="RefSeq" id="WP_379762907.1">
    <property type="nucleotide sequence ID" value="NZ_JAZAQL010000005.1"/>
</dbReference>
<dbReference type="InterPro" id="IPR011611">
    <property type="entry name" value="PfkB_dom"/>
</dbReference>
<dbReference type="Pfam" id="PF00294">
    <property type="entry name" value="PfkB"/>
    <property type="match status" value="1"/>
</dbReference>
<dbReference type="Gene3D" id="3.40.1190.20">
    <property type="match status" value="1"/>
</dbReference>
<proteinExistence type="inferred from homology"/>
<evidence type="ECO:0000259" key="5">
    <source>
        <dbReference type="Pfam" id="PF00294"/>
    </source>
</evidence>
<dbReference type="PANTHER" id="PTHR10584:SF166">
    <property type="entry name" value="RIBOKINASE"/>
    <property type="match status" value="1"/>
</dbReference>
<comment type="caution">
    <text evidence="6">The sequence shown here is derived from an EMBL/GenBank/DDBJ whole genome shotgun (WGS) entry which is preliminary data.</text>
</comment>
<evidence type="ECO:0000256" key="3">
    <source>
        <dbReference type="ARBA" id="ARBA00022777"/>
    </source>
</evidence>
<evidence type="ECO:0000256" key="2">
    <source>
        <dbReference type="ARBA" id="ARBA00022679"/>
    </source>
</evidence>
<protein>
    <submittedName>
        <fullName evidence="6">Carbohydrate kinase family protein</fullName>
        <ecNumber evidence="6">2.7.1.-</ecNumber>
    </submittedName>
</protein>
<dbReference type="GO" id="GO:0016301">
    <property type="term" value="F:kinase activity"/>
    <property type="evidence" value="ECO:0007669"/>
    <property type="project" value="UniProtKB-KW"/>
</dbReference>
<keyword evidence="7" id="KW-1185">Reference proteome</keyword>
<gene>
    <name evidence="6" type="ORF">ACFQGB_20750</name>
</gene>
<reference evidence="6 7" key="1">
    <citation type="journal article" date="2019" name="Int. J. Syst. Evol. Microbiol.">
        <title>The Global Catalogue of Microorganisms (GCM) 10K type strain sequencing project: providing services to taxonomists for standard genome sequencing and annotation.</title>
        <authorList>
            <consortium name="The Broad Institute Genomics Platform"/>
            <consortium name="The Broad Institute Genome Sequencing Center for Infectious Disease"/>
            <person name="Wu L."/>
            <person name="Ma J."/>
        </authorList>
    </citation>
    <scope>NUCLEOTIDE SEQUENCE [LARGE SCALE GENOMIC DNA]</scope>
    <source>
        <strain evidence="6 7">GX26</strain>
    </source>
</reference>
<comment type="similarity">
    <text evidence="1 4">Belongs to the carbohydrate kinase PfkB family.</text>
</comment>
<sequence>MPDVRVLVAGHVNWDVTLRVDQLPEPDGESRIHDQRSSGGGSAANVAYDLTLLDVPAGIVGSVGDDEYGFLATRELEESGVDLSGMARVEGAETTVKYVLVEEGGEVSMLANDGANEAVAPADVDDAFVASAEHVHLTSQRPDTAAHIARVASDAGATVSVDPGRRLAHRDYGDVLSNADVVFVNDKEAEVVLDAPPKEVFAGQVLVVKRGAAGAEVHAPEGHFEHPGFGIDPVDTTGAGDAFAAAFVATRLDGGDYHTALERANAAGAYTASTEGARQAPTSDALAAFLDERT</sequence>
<dbReference type="InterPro" id="IPR002139">
    <property type="entry name" value="Ribo/fructo_kinase"/>
</dbReference>
<dbReference type="EMBL" id="JBHSXN010000005">
    <property type="protein sequence ID" value="MFC6955298.1"/>
    <property type="molecule type" value="Genomic_DNA"/>
</dbReference>
<dbReference type="PROSITE" id="PS00584">
    <property type="entry name" value="PFKB_KINASES_2"/>
    <property type="match status" value="1"/>
</dbReference>
<dbReference type="InterPro" id="IPR002173">
    <property type="entry name" value="Carboh/pur_kinase_PfkB_CS"/>
</dbReference>
<dbReference type="EC" id="2.7.1.-" evidence="6"/>
<evidence type="ECO:0000313" key="6">
    <source>
        <dbReference type="EMBL" id="MFC6955298.1"/>
    </source>
</evidence>
<evidence type="ECO:0000256" key="4">
    <source>
        <dbReference type="RuleBase" id="RU003704"/>
    </source>
</evidence>
<name>A0ABD5VKZ1_9EURY</name>
<dbReference type="SUPFAM" id="SSF53613">
    <property type="entry name" value="Ribokinase-like"/>
    <property type="match status" value="1"/>
</dbReference>
<dbReference type="Proteomes" id="UP001596395">
    <property type="component" value="Unassembled WGS sequence"/>
</dbReference>
<keyword evidence="3 4" id="KW-0418">Kinase</keyword>
<dbReference type="InterPro" id="IPR029056">
    <property type="entry name" value="Ribokinase-like"/>
</dbReference>
<evidence type="ECO:0000256" key="1">
    <source>
        <dbReference type="ARBA" id="ARBA00010688"/>
    </source>
</evidence>
<evidence type="ECO:0000313" key="7">
    <source>
        <dbReference type="Proteomes" id="UP001596395"/>
    </source>
</evidence>
<accession>A0ABD5VKZ1</accession>
<dbReference type="GO" id="GO:0006796">
    <property type="term" value="P:phosphate-containing compound metabolic process"/>
    <property type="evidence" value="ECO:0007669"/>
    <property type="project" value="UniProtKB-ARBA"/>
</dbReference>
<dbReference type="AlphaFoldDB" id="A0ABD5VKZ1"/>
<feature type="domain" description="Carbohydrate kinase PfkB" evidence="5">
    <location>
        <begin position="6"/>
        <end position="279"/>
    </location>
</feature>